<dbReference type="InterPro" id="IPR004390">
    <property type="entry name" value="SR_rcpt_FtsY"/>
</dbReference>
<evidence type="ECO:0000256" key="8">
    <source>
        <dbReference type="ARBA" id="ARBA00023136"/>
    </source>
</evidence>
<evidence type="ECO:0000256" key="9">
    <source>
        <dbReference type="ARBA" id="ARBA00023170"/>
    </source>
</evidence>
<dbReference type="PROSITE" id="PS00300">
    <property type="entry name" value="SRP54"/>
    <property type="match status" value="1"/>
</dbReference>
<dbReference type="GO" id="GO:0003924">
    <property type="term" value="F:GTPase activity"/>
    <property type="evidence" value="ECO:0007669"/>
    <property type="project" value="TreeGrafter"/>
</dbReference>
<evidence type="ECO:0000259" key="10">
    <source>
        <dbReference type="PROSITE" id="PS00300"/>
    </source>
</evidence>
<accession>A0A1W1B9I2</accession>
<proteinExistence type="inferred from homology"/>
<dbReference type="InterPro" id="IPR003593">
    <property type="entry name" value="AAA+_ATPase"/>
</dbReference>
<keyword evidence="3" id="KW-1003">Cell membrane</keyword>
<dbReference type="InterPro" id="IPR000897">
    <property type="entry name" value="SRP54_GTPase_dom"/>
</dbReference>
<keyword evidence="5" id="KW-0547">Nucleotide-binding</keyword>
<dbReference type="PANTHER" id="PTHR43134">
    <property type="entry name" value="SIGNAL RECOGNITION PARTICLE RECEPTOR SUBUNIT ALPHA"/>
    <property type="match status" value="1"/>
</dbReference>
<dbReference type="Pfam" id="PF00448">
    <property type="entry name" value="SRP54"/>
    <property type="match status" value="1"/>
</dbReference>
<gene>
    <name evidence="11" type="ORF">MNB_SM-7-1542</name>
</gene>
<dbReference type="GO" id="GO:0005047">
    <property type="term" value="F:signal recognition particle binding"/>
    <property type="evidence" value="ECO:0007669"/>
    <property type="project" value="TreeGrafter"/>
</dbReference>
<dbReference type="PANTHER" id="PTHR43134:SF1">
    <property type="entry name" value="SIGNAL RECOGNITION PARTICLE RECEPTOR SUBUNIT ALPHA"/>
    <property type="match status" value="1"/>
</dbReference>
<comment type="similarity">
    <text evidence="2">Belongs to the GTP-binding SRP family.</text>
</comment>
<evidence type="ECO:0000256" key="1">
    <source>
        <dbReference type="ARBA" id="ARBA00004413"/>
    </source>
</evidence>
<dbReference type="SUPFAM" id="SSF52540">
    <property type="entry name" value="P-loop containing nucleoside triphosphate hydrolases"/>
    <property type="match status" value="1"/>
</dbReference>
<dbReference type="HAMAP" id="MF_00920">
    <property type="entry name" value="FtsY"/>
    <property type="match status" value="1"/>
</dbReference>
<evidence type="ECO:0000256" key="2">
    <source>
        <dbReference type="ARBA" id="ARBA00008531"/>
    </source>
</evidence>
<dbReference type="InterPro" id="IPR027417">
    <property type="entry name" value="P-loop_NTPase"/>
</dbReference>
<dbReference type="AlphaFoldDB" id="A0A1W1B9I2"/>
<dbReference type="SMART" id="SM00962">
    <property type="entry name" value="SRP54"/>
    <property type="match status" value="1"/>
</dbReference>
<dbReference type="SMART" id="SM00382">
    <property type="entry name" value="AAA"/>
    <property type="match status" value="1"/>
</dbReference>
<name>A0A1W1B9I2_9ZZZZ</name>
<dbReference type="Gene3D" id="3.40.50.300">
    <property type="entry name" value="P-loop containing nucleotide triphosphate hydrolases"/>
    <property type="match status" value="1"/>
</dbReference>
<dbReference type="SUPFAM" id="SSF47364">
    <property type="entry name" value="Domain of the SRP/SRP receptor G-proteins"/>
    <property type="match status" value="1"/>
</dbReference>
<keyword evidence="9 11" id="KW-0675">Receptor</keyword>
<keyword evidence="8" id="KW-0472">Membrane</keyword>
<keyword evidence="4" id="KW-0963">Cytoplasm</keyword>
<comment type="subcellular location">
    <subcellularLocation>
        <location evidence="1">Cell membrane</location>
        <topology evidence="1">Peripheral membrane protein</topology>
        <orientation evidence="1">Cytoplasmic side</orientation>
    </subcellularLocation>
</comment>
<sequence length="294" mass="32281">MFGFIKKSLKKTTDAIKTIVPKKKAYISKDELEDILLEADVEYELVEIILREIYQEKVTRDILRSKLLTTLSYANYKEPEYAPPFVELIVGVNGAGKTTTIAKLASRYKSEGKSVILGAADTFRAAAIEQLTLWAKRLDIPIISSKQGHDPSAVAYDTITSAKAKGIDHVIIDTAGRLHTQTNLANELKKIVRICDKAHSGAPHRTLLIIDGTQGNSAIAQAKAFHDMIGIDGIIITKLDGTAKGGSVFSIAYALELPILYVGTGEQPENLTPFDKYEFVDGILDAIFEEQTQE</sequence>
<dbReference type="Gene3D" id="1.20.120.140">
    <property type="entry name" value="Signal recognition particle SRP54, nucleotide-binding domain"/>
    <property type="match status" value="1"/>
</dbReference>
<organism evidence="11">
    <name type="scientific">hydrothermal vent metagenome</name>
    <dbReference type="NCBI Taxonomy" id="652676"/>
    <lineage>
        <taxon>unclassified sequences</taxon>
        <taxon>metagenomes</taxon>
        <taxon>ecological metagenomes</taxon>
    </lineage>
</organism>
<protein>
    <submittedName>
        <fullName evidence="11">Signal recognition particle receptor protein FtsY (=alpha subunit) (TC 3.A.5.1.1)</fullName>
    </submittedName>
</protein>
<dbReference type="EMBL" id="FPHB01000010">
    <property type="protein sequence ID" value="SFV50180.1"/>
    <property type="molecule type" value="Genomic_DNA"/>
</dbReference>
<dbReference type="NCBIfam" id="TIGR00064">
    <property type="entry name" value="ftsY"/>
    <property type="match status" value="1"/>
</dbReference>
<evidence type="ECO:0000256" key="4">
    <source>
        <dbReference type="ARBA" id="ARBA00022490"/>
    </source>
</evidence>
<dbReference type="GO" id="GO:0005886">
    <property type="term" value="C:plasma membrane"/>
    <property type="evidence" value="ECO:0007669"/>
    <property type="project" value="UniProtKB-SubCell"/>
</dbReference>
<dbReference type="GO" id="GO:0006614">
    <property type="term" value="P:SRP-dependent cotranslational protein targeting to membrane"/>
    <property type="evidence" value="ECO:0007669"/>
    <property type="project" value="InterPro"/>
</dbReference>
<evidence type="ECO:0000256" key="7">
    <source>
        <dbReference type="ARBA" id="ARBA00023134"/>
    </source>
</evidence>
<dbReference type="CDD" id="cd17874">
    <property type="entry name" value="FtsY"/>
    <property type="match status" value="1"/>
</dbReference>
<keyword evidence="7" id="KW-0342">GTP-binding</keyword>
<dbReference type="GO" id="GO:0005525">
    <property type="term" value="F:GTP binding"/>
    <property type="evidence" value="ECO:0007669"/>
    <property type="project" value="UniProtKB-KW"/>
</dbReference>
<evidence type="ECO:0000256" key="6">
    <source>
        <dbReference type="ARBA" id="ARBA00022801"/>
    </source>
</evidence>
<reference evidence="11" key="1">
    <citation type="submission" date="2016-10" db="EMBL/GenBank/DDBJ databases">
        <authorList>
            <person name="de Groot N.N."/>
        </authorList>
    </citation>
    <scope>NUCLEOTIDE SEQUENCE</scope>
</reference>
<dbReference type="InterPro" id="IPR036225">
    <property type="entry name" value="SRP/SRP_N"/>
</dbReference>
<evidence type="ECO:0000256" key="5">
    <source>
        <dbReference type="ARBA" id="ARBA00022741"/>
    </source>
</evidence>
<dbReference type="InterPro" id="IPR042101">
    <property type="entry name" value="SRP54_N_sf"/>
</dbReference>
<dbReference type="FunFam" id="3.40.50.300:FF:000053">
    <property type="entry name" value="Signal recognition particle receptor FtsY"/>
    <property type="match status" value="1"/>
</dbReference>
<keyword evidence="6" id="KW-0378">Hydrolase</keyword>
<evidence type="ECO:0000256" key="3">
    <source>
        <dbReference type="ARBA" id="ARBA00022475"/>
    </source>
</evidence>
<evidence type="ECO:0000313" key="11">
    <source>
        <dbReference type="EMBL" id="SFV50180.1"/>
    </source>
</evidence>
<feature type="domain" description="SRP54-type proteins GTP-binding" evidence="10">
    <location>
        <begin position="258"/>
        <end position="271"/>
    </location>
</feature>